<feature type="transmembrane region" description="Helical" evidence="1">
    <location>
        <begin position="41"/>
        <end position="69"/>
    </location>
</feature>
<gene>
    <name evidence="2" type="ORF">CGC53_07675</name>
</gene>
<proteinExistence type="predicted"/>
<name>A0A250FD60_9FLAO</name>
<keyword evidence="1" id="KW-1133">Transmembrane helix</keyword>
<evidence type="ECO:0000256" key="1">
    <source>
        <dbReference type="SAM" id="Phobius"/>
    </source>
</evidence>
<organism evidence="2 3">
    <name type="scientific">Capnocytophaga leadbetteri</name>
    <dbReference type="NCBI Taxonomy" id="327575"/>
    <lineage>
        <taxon>Bacteria</taxon>
        <taxon>Pseudomonadati</taxon>
        <taxon>Bacteroidota</taxon>
        <taxon>Flavobacteriia</taxon>
        <taxon>Flavobacteriales</taxon>
        <taxon>Flavobacteriaceae</taxon>
        <taxon>Capnocytophaga</taxon>
    </lineage>
</organism>
<feature type="transmembrane region" description="Helical" evidence="1">
    <location>
        <begin position="75"/>
        <end position="96"/>
    </location>
</feature>
<accession>A0A250FD60</accession>
<dbReference type="KEGG" id="clk:CGC53_07675"/>
<keyword evidence="1" id="KW-0812">Transmembrane</keyword>
<evidence type="ECO:0000313" key="3">
    <source>
        <dbReference type="Proteomes" id="UP000217276"/>
    </source>
</evidence>
<dbReference type="RefSeq" id="WP_095914267.1">
    <property type="nucleotide sequence ID" value="NZ_CALIIH010000057.1"/>
</dbReference>
<dbReference type="Proteomes" id="UP000217276">
    <property type="component" value="Chromosome"/>
</dbReference>
<protein>
    <submittedName>
        <fullName evidence="2">Uncharacterized protein</fullName>
    </submittedName>
</protein>
<keyword evidence="3" id="KW-1185">Reference proteome</keyword>
<keyword evidence="1" id="KW-0472">Membrane</keyword>
<sequence length="126" mass="14319">MAIYSIKETFVEVPTKANTAFNSQFAYYKMILFRFIAKSSYGLITFFVYAFACLLILFFLSLAAAYAIGEALGSNGLGFTIVGAFYILLSLVVLLFRKKLIERSLLQKLSEIYFKSDPEDEEENEQ</sequence>
<evidence type="ECO:0000313" key="2">
    <source>
        <dbReference type="EMBL" id="ATA82225.1"/>
    </source>
</evidence>
<dbReference type="EMBL" id="CP022384">
    <property type="protein sequence ID" value="ATA82225.1"/>
    <property type="molecule type" value="Genomic_DNA"/>
</dbReference>
<reference evidence="3" key="1">
    <citation type="submission" date="2017-06" db="EMBL/GenBank/DDBJ databases">
        <title>Capnocytophaga spp. assemblies.</title>
        <authorList>
            <person name="Gulvik C.A."/>
        </authorList>
    </citation>
    <scope>NUCLEOTIDE SEQUENCE [LARGE SCALE GENOMIC DNA]</scope>
    <source>
        <strain evidence="3">H6253</strain>
    </source>
</reference>
<dbReference type="AlphaFoldDB" id="A0A250FD60"/>